<comment type="caution">
    <text evidence="1">The sequence shown here is derived from an EMBL/GenBank/DDBJ whole genome shotgun (WGS) entry which is preliminary data.</text>
</comment>
<name>A0A371H636_MUCPR</name>
<evidence type="ECO:0000313" key="1">
    <source>
        <dbReference type="EMBL" id="RDX98247.1"/>
    </source>
</evidence>
<dbReference type="Proteomes" id="UP000257109">
    <property type="component" value="Unassembled WGS sequence"/>
</dbReference>
<dbReference type="EMBL" id="QJKJ01003488">
    <property type="protein sequence ID" value="RDX98247.1"/>
    <property type="molecule type" value="Genomic_DNA"/>
</dbReference>
<keyword evidence="2" id="KW-1185">Reference proteome</keyword>
<accession>A0A371H636</accession>
<organism evidence="1 2">
    <name type="scientific">Mucuna pruriens</name>
    <name type="common">Velvet bean</name>
    <name type="synonym">Dolichos pruriens</name>
    <dbReference type="NCBI Taxonomy" id="157652"/>
    <lineage>
        <taxon>Eukaryota</taxon>
        <taxon>Viridiplantae</taxon>
        <taxon>Streptophyta</taxon>
        <taxon>Embryophyta</taxon>
        <taxon>Tracheophyta</taxon>
        <taxon>Spermatophyta</taxon>
        <taxon>Magnoliopsida</taxon>
        <taxon>eudicotyledons</taxon>
        <taxon>Gunneridae</taxon>
        <taxon>Pentapetalae</taxon>
        <taxon>rosids</taxon>
        <taxon>fabids</taxon>
        <taxon>Fabales</taxon>
        <taxon>Fabaceae</taxon>
        <taxon>Papilionoideae</taxon>
        <taxon>50 kb inversion clade</taxon>
        <taxon>NPAAA clade</taxon>
        <taxon>indigoferoid/millettioid clade</taxon>
        <taxon>Phaseoleae</taxon>
        <taxon>Mucuna</taxon>
    </lineage>
</organism>
<feature type="non-terminal residue" evidence="1">
    <location>
        <position position="1"/>
    </location>
</feature>
<gene>
    <name evidence="1" type="ORF">CR513_18857</name>
</gene>
<sequence length="448" mass="50745">MDNNDRTLKELSTPDINLGVFDILNRNKLDHMSLSEDPHKHLQKFHVVCSTMRPHGIPKDYIKMKAFLFPWMELPRTAYLEKFFPTSRTTSISNEICGIRQHIGLMLMDRSMICAASGGALMDKTPIVARNLISNMVGNTQQFGVRGSTASKVVNEVVVVDNQRLENKITNLTSLVRQLAIGQHHISLPIRVCGIYASVKHPIDVCPTLQETEPNSAKVTAMMDAYKALGEQRWAKLATFTQLLPSIIIKHKLPKARHEPSHGRLITFLNLGPHQVHFHLLVTLKELAILDIMYQPWCIRYLEWEQVQSSELKSGLTYLLPMFHGLVGSTQQFGVTESATPSVVNEVVVVGNQRLKNKITEVISLVKQLAIEQHHISAPTRNIQLMSVPFYKKLNRTVLNIGSPMISTQTGDMVCTLRNMYLNDTNHHLPSNNNMFSKIIVHLPYRIW</sequence>
<dbReference type="OrthoDB" id="1414696at2759"/>
<dbReference type="AlphaFoldDB" id="A0A371H636"/>
<reference evidence="1" key="1">
    <citation type="submission" date="2018-05" db="EMBL/GenBank/DDBJ databases">
        <title>Draft genome of Mucuna pruriens seed.</title>
        <authorList>
            <person name="Nnadi N.E."/>
            <person name="Vos R."/>
            <person name="Hasami M.H."/>
            <person name="Devisetty U.K."/>
            <person name="Aguiy J.C."/>
        </authorList>
    </citation>
    <scope>NUCLEOTIDE SEQUENCE [LARGE SCALE GENOMIC DNA]</scope>
    <source>
        <strain evidence="1">JCA_2017</strain>
    </source>
</reference>
<evidence type="ECO:0000313" key="2">
    <source>
        <dbReference type="Proteomes" id="UP000257109"/>
    </source>
</evidence>
<proteinExistence type="predicted"/>
<protein>
    <submittedName>
        <fullName evidence="1">Uncharacterized protein</fullName>
    </submittedName>
</protein>